<dbReference type="Gene3D" id="3.40.50.1820">
    <property type="entry name" value="alpha/beta hydrolase"/>
    <property type="match status" value="1"/>
</dbReference>
<proteinExistence type="predicted"/>
<organism evidence="1 2">
    <name type="scientific">Micromonospora pattaloongensis</name>
    <dbReference type="NCBI Taxonomy" id="405436"/>
    <lineage>
        <taxon>Bacteria</taxon>
        <taxon>Bacillati</taxon>
        <taxon>Actinomycetota</taxon>
        <taxon>Actinomycetes</taxon>
        <taxon>Micromonosporales</taxon>
        <taxon>Micromonosporaceae</taxon>
        <taxon>Micromonospora</taxon>
    </lineage>
</organism>
<keyword evidence="2" id="KW-1185">Reference proteome</keyword>
<dbReference type="AlphaFoldDB" id="A0A1H3I1U9"/>
<dbReference type="OrthoDB" id="70765at2"/>
<name>A0A1H3I1U9_9ACTN</name>
<reference evidence="2" key="1">
    <citation type="submission" date="2016-10" db="EMBL/GenBank/DDBJ databases">
        <authorList>
            <person name="Varghese N."/>
            <person name="Submissions S."/>
        </authorList>
    </citation>
    <scope>NUCLEOTIDE SEQUENCE [LARGE SCALE GENOMIC DNA]</scope>
    <source>
        <strain evidence="2">DSM 45245</strain>
    </source>
</reference>
<sequence>MTDRRRAVLIPGRGYTVRDPLFAYAAEALTRRGLEPSGIEWQVPSELSEADRAPWVQRQVAAAIDDRTDLLVGKSLGTLAVPLAAERRLPAVWLTPLLRYPGVVAELERSPSQFLLIGGGADASWDGETARRLTTYVLEIPDADHGLLVPGPMARSAEALGKVCSAIEVFLDDLARGPEDRATSLM</sequence>
<dbReference type="Proteomes" id="UP000242415">
    <property type="component" value="Unassembled WGS sequence"/>
</dbReference>
<evidence type="ECO:0000313" key="1">
    <source>
        <dbReference type="EMBL" id="SDY21700.1"/>
    </source>
</evidence>
<gene>
    <name evidence="1" type="ORF">SAMN05444365_1011087</name>
</gene>
<protein>
    <recommendedName>
        <fullName evidence="3">Alpha/beta hydrolase family protein</fullName>
    </recommendedName>
</protein>
<dbReference type="SUPFAM" id="SSF53474">
    <property type="entry name" value="alpha/beta-Hydrolases"/>
    <property type="match status" value="1"/>
</dbReference>
<dbReference type="STRING" id="405436.SAMN05444365_1011087"/>
<dbReference type="InterPro" id="IPR029058">
    <property type="entry name" value="AB_hydrolase_fold"/>
</dbReference>
<dbReference type="EMBL" id="FNPH01000001">
    <property type="protein sequence ID" value="SDY21700.1"/>
    <property type="molecule type" value="Genomic_DNA"/>
</dbReference>
<evidence type="ECO:0008006" key="3">
    <source>
        <dbReference type="Google" id="ProtNLM"/>
    </source>
</evidence>
<accession>A0A1H3I1U9</accession>
<dbReference type="RefSeq" id="WP_091552011.1">
    <property type="nucleotide sequence ID" value="NZ_FNPH01000001.1"/>
</dbReference>
<evidence type="ECO:0000313" key="2">
    <source>
        <dbReference type="Proteomes" id="UP000242415"/>
    </source>
</evidence>